<keyword evidence="4 5" id="KW-0378">Hydrolase</keyword>
<dbReference type="AlphaFoldDB" id="A0AAQ4RZ32"/>
<evidence type="ECO:0000256" key="8">
    <source>
        <dbReference type="SAM" id="SignalP"/>
    </source>
</evidence>
<dbReference type="Ensembl" id="ENSGACT00000059256.1">
    <property type="protein sequence ID" value="ENSGACP00000068230.1"/>
    <property type="gene ID" value="ENSGACG00000027550.1"/>
</dbReference>
<evidence type="ECO:0000313" key="10">
    <source>
        <dbReference type="Ensembl" id="ENSGACP00000068230.1"/>
    </source>
</evidence>
<dbReference type="GO" id="GO:0004530">
    <property type="term" value="F:deoxyribonuclease I activity"/>
    <property type="evidence" value="ECO:0007669"/>
    <property type="project" value="TreeGrafter"/>
</dbReference>
<accession>A0AAQ4RZ32</accession>
<feature type="signal peptide" evidence="8">
    <location>
        <begin position="1"/>
        <end position="21"/>
    </location>
</feature>
<dbReference type="PANTHER" id="PTHR11371">
    <property type="entry name" value="DEOXYRIBONUCLEASE"/>
    <property type="match status" value="1"/>
</dbReference>
<dbReference type="InterPro" id="IPR005135">
    <property type="entry name" value="Endo/exonuclease/phosphatase"/>
</dbReference>
<evidence type="ECO:0000256" key="6">
    <source>
        <dbReference type="PIRSR" id="PIRSR000988-1"/>
    </source>
</evidence>
<evidence type="ECO:0000256" key="4">
    <source>
        <dbReference type="ARBA" id="ARBA00022801"/>
    </source>
</evidence>
<keyword evidence="2 5" id="KW-0540">Nuclease</keyword>
<dbReference type="PIRSF" id="PIRSF000988">
    <property type="entry name" value="DNase_I_euk"/>
    <property type="match status" value="1"/>
</dbReference>
<comment type="similarity">
    <text evidence="1 5">Belongs to the DNase I family.</text>
</comment>
<dbReference type="SUPFAM" id="SSF56219">
    <property type="entry name" value="DNase I-like"/>
    <property type="match status" value="1"/>
</dbReference>
<protein>
    <recommendedName>
        <fullName evidence="5">Deoxyribonuclease</fullName>
    </recommendedName>
</protein>
<keyword evidence="3 5" id="KW-0255">Endonuclease</keyword>
<sequence>MTMRWVCALGLLSALLHLSTSLLLGAFNIRIFGAKKASNNTLMDIIATVVCRYDIILIQEVRDSHLTVTNKLKDLVNTKCPTYNANYSAPLGTHAPTNERYVFLFREPQVSVVDSYQYVGTAFTRPPYIVKFSSTHTAVKEFVLIPQHTRPEDAVEQINALCDVVDDVISKMKTQNVVLLGDFNAGCTYVKGDGWKHIRLFTEKRFHWLIDDTQFTSVASDCPYDRIVVTDVMIPRVTPNTALVYRYDHNLTKGHGLLTKQEVVNTSLAFILLSDKTHISRNLQTGLIHQEQLNALLFHRRNTK</sequence>
<reference evidence="10" key="2">
    <citation type="submission" date="2025-08" db="UniProtKB">
        <authorList>
            <consortium name="Ensembl"/>
        </authorList>
    </citation>
    <scope>IDENTIFICATION</scope>
</reference>
<reference evidence="10 11" key="1">
    <citation type="journal article" date="2021" name="G3 (Bethesda)">
        <title>Improved contiguity of the threespine stickleback genome using long-read sequencing.</title>
        <authorList>
            <person name="Nath S."/>
            <person name="Shaw D.E."/>
            <person name="White M.A."/>
        </authorList>
    </citation>
    <scope>NUCLEOTIDE SEQUENCE [LARGE SCALE GENOMIC DNA]</scope>
    <source>
        <strain evidence="10 11">Lake Benthic</strain>
    </source>
</reference>
<proteinExistence type="inferred from homology"/>
<dbReference type="Gene3D" id="3.60.10.10">
    <property type="entry name" value="Endonuclease/exonuclease/phosphatase"/>
    <property type="match status" value="1"/>
</dbReference>
<dbReference type="GO" id="GO:0006308">
    <property type="term" value="P:DNA catabolic process"/>
    <property type="evidence" value="ECO:0007669"/>
    <property type="project" value="InterPro"/>
</dbReference>
<feature type="disulfide bond" description="Essential for enzymatic activity" evidence="7">
    <location>
        <begin position="187"/>
        <end position="222"/>
    </location>
</feature>
<evidence type="ECO:0000256" key="2">
    <source>
        <dbReference type="ARBA" id="ARBA00022722"/>
    </source>
</evidence>
<reference evidence="10" key="3">
    <citation type="submission" date="2025-09" db="UniProtKB">
        <authorList>
            <consortium name="Ensembl"/>
        </authorList>
    </citation>
    <scope>IDENTIFICATION</scope>
</reference>
<evidence type="ECO:0000259" key="9">
    <source>
        <dbReference type="Pfam" id="PF03372"/>
    </source>
</evidence>
<dbReference type="InterPro" id="IPR036691">
    <property type="entry name" value="Endo/exonu/phosph_ase_sf"/>
</dbReference>
<keyword evidence="11" id="KW-1185">Reference proteome</keyword>
<name>A0AAQ4RZ32_GASAC</name>
<organism evidence="10 11">
    <name type="scientific">Gasterosteus aculeatus aculeatus</name>
    <name type="common">three-spined stickleback</name>
    <dbReference type="NCBI Taxonomy" id="481459"/>
    <lineage>
        <taxon>Eukaryota</taxon>
        <taxon>Metazoa</taxon>
        <taxon>Chordata</taxon>
        <taxon>Craniata</taxon>
        <taxon>Vertebrata</taxon>
        <taxon>Euteleostomi</taxon>
        <taxon>Actinopterygii</taxon>
        <taxon>Neopterygii</taxon>
        <taxon>Teleostei</taxon>
        <taxon>Neoteleostei</taxon>
        <taxon>Acanthomorphata</taxon>
        <taxon>Eupercaria</taxon>
        <taxon>Perciformes</taxon>
        <taxon>Cottioidei</taxon>
        <taxon>Gasterosteales</taxon>
        <taxon>Gasterosteidae</taxon>
        <taxon>Gasterosteus</taxon>
    </lineage>
</organism>
<dbReference type="InterPro" id="IPR016202">
    <property type="entry name" value="DNase_I"/>
</dbReference>
<dbReference type="PRINTS" id="PR00130">
    <property type="entry name" value="DNASEI"/>
</dbReference>
<evidence type="ECO:0000256" key="1">
    <source>
        <dbReference type="ARBA" id="ARBA00007359"/>
    </source>
</evidence>
<keyword evidence="7" id="KW-1015">Disulfide bond</keyword>
<feature type="domain" description="Endonuclease/exonuclease/phosphatase" evidence="9">
    <location>
        <begin position="26"/>
        <end position="229"/>
    </location>
</feature>
<dbReference type="GeneTree" id="ENSGT00950000182846"/>
<dbReference type="SMART" id="SM00476">
    <property type="entry name" value="DNaseIc"/>
    <property type="match status" value="1"/>
</dbReference>
<dbReference type="Proteomes" id="UP000007635">
    <property type="component" value="Chromosome XI"/>
</dbReference>
<feature type="active site" evidence="6">
    <location>
        <position position="148"/>
    </location>
</feature>
<evidence type="ECO:0000256" key="5">
    <source>
        <dbReference type="PIRNR" id="PIRNR000988"/>
    </source>
</evidence>
<evidence type="ECO:0000256" key="3">
    <source>
        <dbReference type="ARBA" id="ARBA00022759"/>
    </source>
</evidence>
<evidence type="ECO:0000256" key="7">
    <source>
        <dbReference type="PIRSR" id="PIRSR000988-2"/>
    </source>
</evidence>
<dbReference type="GO" id="GO:0005634">
    <property type="term" value="C:nucleus"/>
    <property type="evidence" value="ECO:0007669"/>
    <property type="project" value="TreeGrafter"/>
</dbReference>
<evidence type="ECO:0000313" key="11">
    <source>
        <dbReference type="Proteomes" id="UP000007635"/>
    </source>
</evidence>
<dbReference type="PANTHER" id="PTHR11371:SF29">
    <property type="entry name" value="DEOXYRIBONUCLEASE-1-LIKE 2"/>
    <property type="match status" value="1"/>
</dbReference>
<dbReference type="Pfam" id="PF03372">
    <property type="entry name" value="Exo_endo_phos"/>
    <property type="match status" value="1"/>
</dbReference>
<feature type="active site" evidence="6">
    <location>
        <position position="99"/>
    </location>
</feature>
<feature type="chain" id="PRO_5042981358" description="Deoxyribonuclease" evidence="8">
    <location>
        <begin position="22"/>
        <end position="304"/>
    </location>
</feature>
<keyword evidence="8" id="KW-0732">Signal</keyword>
<dbReference type="GO" id="GO:0003677">
    <property type="term" value="F:DNA binding"/>
    <property type="evidence" value="ECO:0007669"/>
    <property type="project" value="TreeGrafter"/>
</dbReference>